<proteinExistence type="predicted"/>
<evidence type="ECO:0000313" key="2">
    <source>
        <dbReference type="Proteomes" id="UP001291623"/>
    </source>
</evidence>
<name>A0AAE1QPS9_9SOLA</name>
<keyword evidence="2" id="KW-1185">Reference proteome</keyword>
<dbReference type="EMBL" id="JAVYJV010000024">
    <property type="protein sequence ID" value="KAK4337694.1"/>
    <property type="molecule type" value="Genomic_DNA"/>
</dbReference>
<comment type="caution">
    <text evidence="1">The sequence shown here is derived from an EMBL/GenBank/DDBJ whole genome shotgun (WGS) entry which is preliminary data.</text>
</comment>
<dbReference type="AlphaFoldDB" id="A0AAE1QPS9"/>
<sequence>MYVFVMLVVNISGDILKIKQGVESELVGEDGNRDHADANTNGNSCFELLKRRKVVKISKDYLKIKQEVESELFCEDANLGHADANRLFPRLEPMTSWSHDSNFTNYSKAPLQTINFVLPEVSSFMFL</sequence>
<dbReference type="Proteomes" id="UP001291623">
    <property type="component" value="Unassembled WGS sequence"/>
</dbReference>
<reference evidence="1" key="1">
    <citation type="submission" date="2023-12" db="EMBL/GenBank/DDBJ databases">
        <title>Genome assembly of Anisodus tanguticus.</title>
        <authorList>
            <person name="Wang Y.-J."/>
        </authorList>
    </citation>
    <scope>NUCLEOTIDE SEQUENCE</scope>
    <source>
        <strain evidence="1">KB-2021</strain>
        <tissue evidence="1">Leaf</tissue>
    </source>
</reference>
<protein>
    <submittedName>
        <fullName evidence="1">Uncharacterized protein</fullName>
    </submittedName>
</protein>
<accession>A0AAE1QPS9</accession>
<evidence type="ECO:0000313" key="1">
    <source>
        <dbReference type="EMBL" id="KAK4337694.1"/>
    </source>
</evidence>
<organism evidence="1 2">
    <name type="scientific">Anisodus tanguticus</name>
    <dbReference type="NCBI Taxonomy" id="243964"/>
    <lineage>
        <taxon>Eukaryota</taxon>
        <taxon>Viridiplantae</taxon>
        <taxon>Streptophyta</taxon>
        <taxon>Embryophyta</taxon>
        <taxon>Tracheophyta</taxon>
        <taxon>Spermatophyta</taxon>
        <taxon>Magnoliopsida</taxon>
        <taxon>eudicotyledons</taxon>
        <taxon>Gunneridae</taxon>
        <taxon>Pentapetalae</taxon>
        <taxon>asterids</taxon>
        <taxon>lamiids</taxon>
        <taxon>Solanales</taxon>
        <taxon>Solanaceae</taxon>
        <taxon>Solanoideae</taxon>
        <taxon>Hyoscyameae</taxon>
        <taxon>Anisodus</taxon>
    </lineage>
</organism>
<gene>
    <name evidence="1" type="ORF">RND71_042181</name>
</gene>